<evidence type="ECO:0000313" key="10">
    <source>
        <dbReference type="Proteomes" id="UP000076079"/>
    </source>
</evidence>
<dbReference type="Gene3D" id="1.25.40.10">
    <property type="entry name" value="Tetratricopeptide repeat domain"/>
    <property type="match status" value="2"/>
</dbReference>
<dbReference type="STRING" id="1855912.LuPra_02283"/>
<feature type="domain" description="OmpR/PhoB-type" evidence="8">
    <location>
        <begin position="6"/>
        <end position="104"/>
    </location>
</feature>
<dbReference type="Pfam" id="PF00486">
    <property type="entry name" value="Trans_reg_C"/>
    <property type="match status" value="1"/>
</dbReference>
<keyword evidence="10" id="KW-1185">Reference proteome</keyword>
<dbReference type="AlphaFoldDB" id="A0A143PKF9"/>
<dbReference type="SUPFAM" id="SSF46894">
    <property type="entry name" value="C-terminal effector domain of the bipartite response regulators"/>
    <property type="match status" value="1"/>
</dbReference>
<evidence type="ECO:0000256" key="1">
    <source>
        <dbReference type="ARBA" id="ARBA00022737"/>
    </source>
</evidence>
<dbReference type="InterPro" id="IPR016032">
    <property type="entry name" value="Sig_transdc_resp-reg_C-effctor"/>
</dbReference>
<dbReference type="InterPro" id="IPR011990">
    <property type="entry name" value="TPR-like_helical_dom_sf"/>
</dbReference>
<protein>
    <submittedName>
        <fullName evidence="9">Transcriptional regulator HilA</fullName>
    </submittedName>
</protein>
<evidence type="ECO:0000313" key="9">
    <source>
        <dbReference type="EMBL" id="AMY09072.1"/>
    </source>
</evidence>
<sequence length="634" mass="70263">MSERQCHSYEFGPFFVDVDKRLLWRDGHPLPLPPKVFETLLALLDNRDHVLTKDELLTQVWGDTNVEEGGLARNVSLLRKALGERPDDHQYIVTIPARGYRFVAKVREVARGVPPELPSRPDGAGVPHDANTLPAPDVAARERTGAGRWLLVGAMIVLVLGGGLYRMHVSRADTNLPAITSLAVLPLSNLSGDSAQDYFADGMTEALIGNLARIRALRVVSRTSVMRFRDTRRTLPEIGHALDVDAVIVGSVQRTDQRVRISVQLVHASTDTHLWAREYEGDTSDVLKLQGEVARAVAEEIRVHVTAEERARMTSAIAVPPAAHQEYLVGRYHLWRYDEDSLTRAIAHFERATQIDPTYAAAYAGLSHAWWARGVYGPAGPKAMEAPSRAAAEKALALDASLAEAHVVQADIKRLYDWDWTGSEDSIRRAIALDPSDAHAHYTYALLLCQLGRFHEAIAHIESAVRLDPLAPAIQMNFARILYRAHRYDEAVHRLNLALELEPGIAAVQTLLGDIHTQTGLYAKALDAYRRSGLEARGIPWRLARLHALQGRHEEARQLLARLSPARPTNPSVAAAAYAALGDKDTAFRLLFTMERGDTFNYVKVDPPLESLHSDPRWGELLRKMNLAQGEGPP</sequence>
<keyword evidence="7" id="KW-0812">Transmembrane</keyword>
<feature type="repeat" description="TPR" evidence="4">
    <location>
        <begin position="438"/>
        <end position="471"/>
    </location>
</feature>
<evidence type="ECO:0000259" key="8">
    <source>
        <dbReference type="PROSITE" id="PS51755"/>
    </source>
</evidence>
<evidence type="ECO:0000256" key="4">
    <source>
        <dbReference type="PROSITE-ProRule" id="PRU00339"/>
    </source>
</evidence>
<keyword evidence="7" id="KW-1133">Transmembrane helix</keyword>
<dbReference type="SMART" id="SM00862">
    <property type="entry name" value="Trans_reg_C"/>
    <property type="match status" value="1"/>
</dbReference>
<dbReference type="RefSeq" id="WP_110170853.1">
    <property type="nucleotide sequence ID" value="NZ_CP015136.1"/>
</dbReference>
<dbReference type="GO" id="GO:0006355">
    <property type="term" value="P:regulation of DNA-templated transcription"/>
    <property type="evidence" value="ECO:0007669"/>
    <property type="project" value="InterPro"/>
</dbReference>
<dbReference type="InterPro" id="IPR036388">
    <property type="entry name" value="WH-like_DNA-bd_sf"/>
</dbReference>
<accession>A0A143PKF9</accession>
<dbReference type="EMBL" id="CP015136">
    <property type="protein sequence ID" value="AMY09072.1"/>
    <property type="molecule type" value="Genomic_DNA"/>
</dbReference>
<evidence type="ECO:0000256" key="5">
    <source>
        <dbReference type="PROSITE-ProRule" id="PRU01091"/>
    </source>
</evidence>
<dbReference type="SMART" id="SM00028">
    <property type="entry name" value="TPR"/>
    <property type="match status" value="3"/>
</dbReference>
<dbReference type="Proteomes" id="UP000076079">
    <property type="component" value="Chromosome"/>
</dbReference>
<keyword evidence="3 5" id="KW-0238">DNA-binding</keyword>
<dbReference type="PROSITE" id="PS50005">
    <property type="entry name" value="TPR"/>
    <property type="match status" value="1"/>
</dbReference>
<reference evidence="9 10" key="1">
    <citation type="journal article" date="2016" name="Genome Announc.">
        <title>First Complete Genome Sequence of a Subdivision 6 Acidobacterium Strain.</title>
        <authorList>
            <person name="Huang S."/>
            <person name="Vieira S."/>
            <person name="Bunk B."/>
            <person name="Riedel T."/>
            <person name="Sproer C."/>
            <person name="Overmann J."/>
        </authorList>
    </citation>
    <scope>NUCLEOTIDE SEQUENCE [LARGE SCALE GENOMIC DNA]</scope>
    <source>
        <strain evidence="10">DSM 100886 HEG_-6_39</strain>
    </source>
</reference>
<dbReference type="PANTHER" id="PTHR44858:SF1">
    <property type="entry name" value="UDP-N-ACETYLGLUCOSAMINE--PEPTIDE N-ACETYLGLUCOSAMINYLTRANSFERASE SPINDLY-RELATED"/>
    <property type="match status" value="1"/>
</dbReference>
<evidence type="ECO:0000256" key="3">
    <source>
        <dbReference type="ARBA" id="ARBA00023125"/>
    </source>
</evidence>
<gene>
    <name evidence="9" type="primary">hilA_9</name>
    <name evidence="9" type="ORF">LuPra_02283</name>
</gene>
<dbReference type="OrthoDB" id="105971at2"/>
<dbReference type="CDD" id="cd00383">
    <property type="entry name" value="trans_reg_C"/>
    <property type="match status" value="1"/>
</dbReference>
<organism evidence="9 10">
    <name type="scientific">Luteitalea pratensis</name>
    <dbReference type="NCBI Taxonomy" id="1855912"/>
    <lineage>
        <taxon>Bacteria</taxon>
        <taxon>Pseudomonadati</taxon>
        <taxon>Acidobacteriota</taxon>
        <taxon>Vicinamibacteria</taxon>
        <taxon>Vicinamibacterales</taxon>
        <taxon>Vicinamibacteraceae</taxon>
        <taxon>Luteitalea</taxon>
    </lineage>
</organism>
<keyword evidence="7" id="KW-0472">Membrane</keyword>
<evidence type="ECO:0000256" key="6">
    <source>
        <dbReference type="SAM" id="MobiDB-lite"/>
    </source>
</evidence>
<feature type="region of interest" description="Disordered" evidence="6">
    <location>
        <begin position="113"/>
        <end position="134"/>
    </location>
</feature>
<dbReference type="Gene3D" id="3.40.50.10610">
    <property type="entry name" value="ABC-type transport auxiliary lipoprotein component"/>
    <property type="match status" value="1"/>
</dbReference>
<evidence type="ECO:0000256" key="7">
    <source>
        <dbReference type="SAM" id="Phobius"/>
    </source>
</evidence>
<keyword evidence="2 4" id="KW-0802">TPR repeat</keyword>
<dbReference type="SUPFAM" id="SSF48452">
    <property type="entry name" value="TPR-like"/>
    <property type="match status" value="1"/>
</dbReference>
<dbReference type="PROSITE" id="PS51755">
    <property type="entry name" value="OMPR_PHOB"/>
    <property type="match status" value="1"/>
</dbReference>
<dbReference type="PANTHER" id="PTHR44858">
    <property type="entry name" value="TETRATRICOPEPTIDE REPEAT PROTEIN 6"/>
    <property type="match status" value="1"/>
</dbReference>
<reference evidence="10" key="2">
    <citation type="submission" date="2016-04" db="EMBL/GenBank/DDBJ databases">
        <title>First Complete Genome Sequence of a Subdivision 6 Acidobacterium.</title>
        <authorList>
            <person name="Huang S."/>
            <person name="Vieira S."/>
            <person name="Bunk B."/>
            <person name="Riedel T."/>
            <person name="Sproeer C."/>
            <person name="Overmann J."/>
        </authorList>
    </citation>
    <scope>NUCLEOTIDE SEQUENCE [LARGE SCALE GENOMIC DNA]</scope>
    <source>
        <strain evidence="10">DSM 100886 HEG_-6_39</strain>
    </source>
</reference>
<evidence type="ECO:0000256" key="2">
    <source>
        <dbReference type="ARBA" id="ARBA00022803"/>
    </source>
</evidence>
<name>A0A143PKF9_LUTPR</name>
<dbReference type="InterPro" id="IPR001867">
    <property type="entry name" value="OmpR/PhoB-type_DNA-bd"/>
</dbReference>
<feature type="DNA-binding region" description="OmpR/PhoB-type" evidence="5">
    <location>
        <begin position="6"/>
        <end position="104"/>
    </location>
</feature>
<dbReference type="Gene3D" id="1.10.10.10">
    <property type="entry name" value="Winged helix-like DNA-binding domain superfamily/Winged helix DNA-binding domain"/>
    <property type="match status" value="1"/>
</dbReference>
<keyword evidence="1" id="KW-0677">Repeat</keyword>
<dbReference type="InterPro" id="IPR050498">
    <property type="entry name" value="Ycf3"/>
</dbReference>
<dbReference type="GO" id="GO:0000160">
    <property type="term" value="P:phosphorelay signal transduction system"/>
    <property type="evidence" value="ECO:0007669"/>
    <property type="project" value="InterPro"/>
</dbReference>
<dbReference type="InterPro" id="IPR019734">
    <property type="entry name" value="TPR_rpt"/>
</dbReference>
<dbReference type="KEGG" id="abac:LuPra_02283"/>
<dbReference type="GO" id="GO:0003677">
    <property type="term" value="F:DNA binding"/>
    <property type="evidence" value="ECO:0007669"/>
    <property type="project" value="UniProtKB-UniRule"/>
</dbReference>
<dbReference type="Pfam" id="PF14559">
    <property type="entry name" value="TPR_19"/>
    <property type="match status" value="1"/>
</dbReference>
<proteinExistence type="predicted"/>
<feature type="transmembrane region" description="Helical" evidence="7">
    <location>
        <begin position="149"/>
        <end position="167"/>
    </location>
</feature>